<evidence type="ECO:0000256" key="3">
    <source>
        <dbReference type="ARBA" id="ARBA00026121"/>
    </source>
</evidence>
<keyword evidence="4" id="KW-0472">Membrane</keyword>
<protein>
    <recommendedName>
        <fullName evidence="3">long-chain-fatty-acid--CoA ligase</fullName>
        <ecNumber evidence="3">6.2.1.3</ecNumber>
    </recommendedName>
</protein>
<dbReference type="Proteomes" id="UP000887566">
    <property type="component" value="Unplaced"/>
</dbReference>
<dbReference type="InterPro" id="IPR020459">
    <property type="entry name" value="AMP-binding"/>
</dbReference>
<dbReference type="InterPro" id="IPR000873">
    <property type="entry name" value="AMP-dep_synth/lig_dom"/>
</dbReference>
<dbReference type="PANTHER" id="PTHR43272:SF107">
    <property type="entry name" value="LONG-CHAIN-FATTY-ACID--COA LIGASE 5"/>
    <property type="match status" value="1"/>
</dbReference>
<organism evidence="6 7">
    <name type="scientific">Plectus sambesii</name>
    <dbReference type="NCBI Taxonomy" id="2011161"/>
    <lineage>
        <taxon>Eukaryota</taxon>
        <taxon>Metazoa</taxon>
        <taxon>Ecdysozoa</taxon>
        <taxon>Nematoda</taxon>
        <taxon>Chromadorea</taxon>
        <taxon>Plectida</taxon>
        <taxon>Plectina</taxon>
        <taxon>Plectoidea</taxon>
        <taxon>Plectidae</taxon>
        <taxon>Plectus</taxon>
    </lineage>
</organism>
<dbReference type="InterPro" id="IPR042099">
    <property type="entry name" value="ANL_N_sf"/>
</dbReference>
<name>A0A914XP98_9BILA</name>
<proteinExistence type="predicted"/>
<accession>A0A914XP98</accession>
<feature type="transmembrane region" description="Helical" evidence="4">
    <location>
        <begin position="31"/>
        <end position="53"/>
    </location>
</feature>
<evidence type="ECO:0000256" key="2">
    <source>
        <dbReference type="ARBA" id="ARBA00022832"/>
    </source>
</evidence>
<dbReference type="GO" id="GO:0016020">
    <property type="term" value="C:membrane"/>
    <property type="evidence" value="ECO:0007669"/>
    <property type="project" value="TreeGrafter"/>
</dbReference>
<evidence type="ECO:0000259" key="5">
    <source>
        <dbReference type="Pfam" id="PF00501"/>
    </source>
</evidence>
<dbReference type="AlphaFoldDB" id="A0A914XP98"/>
<evidence type="ECO:0000256" key="4">
    <source>
        <dbReference type="SAM" id="Phobius"/>
    </source>
</evidence>
<keyword evidence="2" id="KW-0443">Lipid metabolism</keyword>
<dbReference type="GO" id="GO:0004467">
    <property type="term" value="F:long-chain fatty acid-CoA ligase activity"/>
    <property type="evidence" value="ECO:0007669"/>
    <property type="project" value="UniProtKB-EC"/>
</dbReference>
<dbReference type="EC" id="6.2.1.3" evidence="3"/>
<dbReference type="SUPFAM" id="SSF56801">
    <property type="entry name" value="Acetyl-CoA synthetase-like"/>
    <property type="match status" value="1"/>
</dbReference>
<keyword evidence="1" id="KW-0436">Ligase</keyword>
<dbReference type="Pfam" id="PF00501">
    <property type="entry name" value="AMP-binding"/>
    <property type="match status" value="1"/>
</dbReference>
<dbReference type="PANTHER" id="PTHR43272">
    <property type="entry name" value="LONG-CHAIN-FATTY-ACID--COA LIGASE"/>
    <property type="match status" value="1"/>
</dbReference>
<feature type="domain" description="AMP-dependent synthetase/ligase" evidence="5">
    <location>
        <begin position="128"/>
        <end position="400"/>
    </location>
</feature>
<dbReference type="InterPro" id="IPR020845">
    <property type="entry name" value="AMP-binding_CS"/>
</dbReference>
<keyword evidence="6" id="KW-1185">Reference proteome</keyword>
<evidence type="ECO:0000313" key="6">
    <source>
        <dbReference type="Proteomes" id="UP000887566"/>
    </source>
</evidence>
<dbReference type="PRINTS" id="PR00154">
    <property type="entry name" value="AMPBINDING"/>
</dbReference>
<dbReference type="WBParaSite" id="PSAMB.scaffold990size37562.g10180.t1">
    <property type="protein sequence ID" value="PSAMB.scaffold990size37562.g10180.t1"/>
    <property type="gene ID" value="PSAMB.scaffold990size37562.g10180"/>
</dbReference>
<evidence type="ECO:0000313" key="7">
    <source>
        <dbReference type="WBParaSite" id="PSAMB.scaffold990size37562.g10180.t1"/>
    </source>
</evidence>
<evidence type="ECO:0000256" key="1">
    <source>
        <dbReference type="ARBA" id="ARBA00022598"/>
    </source>
</evidence>
<sequence length="442" mass="49263">MLHESASSVVGDFGRGWITLLDKWMSGEQGVFPLIGAAAVTVGATMGLGLWMASRGGNKIEPLVDPNMQTKELQDGSRVCKYLTDGKFMSYLFDDAKTLYDGVRRGLRVSNNGEMLGYRKKMPDGTEPYVWLHYKEIIDRSVDVAMGLRALGLKKGQETFIGIYSKNRPEWIIAEHASYTHNNVIVPLYETLGADACAFIINQAEIQLVFCDNVVKALALLEEQKEKCPTLRFLVVCEPPTDILQKKASGQNVRVISFDDLEKLGRESKDRPEPTPPTPEDLATICYTSGTTGTPKGVMLTHGNVVADCTTLTYFKVSGPNKSDVMISFLPLAHMLERVLQAACYSVGARVGFFRGDIRLLTDDIKELRPTMVPVVPRVLNRIYDKVMHEVNKSSLKRTLFDWAVASKARELDCAVVRNNSIWDKVVFKKVREGMGGRVRLM</sequence>
<dbReference type="PROSITE" id="PS00455">
    <property type="entry name" value="AMP_BINDING"/>
    <property type="match status" value="1"/>
</dbReference>
<keyword evidence="4" id="KW-1133">Transmembrane helix</keyword>
<keyword evidence="2" id="KW-0276">Fatty acid metabolism</keyword>
<keyword evidence="4" id="KW-0812">Transmembrane</keyword>
<dbReference type="Gene3D" id="3.40.50.12780">
    <property type="entry name" value="N-terminal domain of ligase-like"/>
    <property type="match status" value="1"/>
</dbReference>
<dbReference type="GO" id="GO:0005783">
    <property type="term" value="C:endoplasmic reticulum"/>
    <property type="evidence" value="ECO:0007669"/>
    <property type="project" value="TreeGrafter"/>
</dbReference>
<reference evidence="7" key="1">
    <citation type="submission" date="2022-11" db="UniProtKB">
        <authorList>
            <consortium name="WormBaseParasite"/>
        </authorList>
    </citation>
    <scope>IDENTIFICATION</scope>
</reference>